<dbReference type="NCBIfam" id="TIGR01951">
    <property type="entry name" value="nusB"/>
    <property type="match status" value="1"/>
</dbReference>
<comment type="function">
    <text evidence="6">Involved in transcription antitermination. Required for transcription of ribosomal RNA (rRNA) genes. Binds specifically to the boxA antiterminator sequence of the ribosomal RNA (rrn) operons.</text>
</comment>
<accession>A0ABN0GN40</accession>
<comment type="similarity">
    <text evidence="1 6">Belongs to the NusB family.</text>
</comment>
<comment type="caution">
    <text evidence="8">The sequence shown here is derived from an EMBL/GenBank/DDBJ whole genome shotgun (WGS) entry which is preliminary data.</text>
</comment>
<evidence type="ECO:0000259" key="7">
    <source>
        <dbReference type="Pfam" id="PF01029"/>
    </source>
</evidence>
<name>A0ABN0GN40_BARVI</name>
<keyword evidence="3 6" id="KW-0694">RNA-binding</keyword>
<evidence type="ECO:0000256" key="1">
    <source>
        <dbReference type="ARBA" id="ARBA00005952"/>
    </source>
</evidence>
<evidence type="ECO:0000256" key="2">
    <source>
        <dbReference type="ARBA" id="ARBA00022814"/>
    </source>
</evidence>
<evidence type="ECO:0000256" key="5">
    <source>
        <dbReference type="ARBA" id="ARBA00023163"/>
    </source>
</evidence>
<evidence type="ECO:0000313" key="8">
    <source>
        <dbReference type="EMBL" id="EJF96847.1"/>
    </source>
</evidence>
<dbReference type="Pfam" id="PF01029">
    <property type="entry name" value="NusB"/>
    <property type="match status" value="1"/>
</dbReference>
<dbReference type="Gene3D" id="1.10.940.10">
    <property type="entry name" value="NusB-like"/>
    <property type="match status" value="1"/>
</dbReference>
<evidence type="ECO:0000313" key="9">
    <source>
        <dbReference type="Proteomes" id="UP000008948"/>
    </source>
</evidence>
<evidence type="ECO:0000256" key="6">
    <source>
        <dbReference type="HAMAP-Rule" id="MF_00073"/>
    </source>
</evidence>
<protein>
    <recommendedName>
        <fullName evidence="6">Transcription antitermination protein NusB</fullName>
    </recommendedName>
    <alternativeName>
        <fullName evidence="6">Antitermination factor NusB</fullName>
    </alternativeName>
</protein>
<dbReference type="Proteomes" id="UP000008948">
    <property type="component" value="Unassembled WGS sequence"/>
</dbReference>
<dbReference type="HAMAP" id="MF_00073">
    <property type="entry name" value="NusB"/>
    <property type="match status" value="1"/>
</dbReference>
<dbReference type="InterPro" id="IPR006027">
    <property type="entry name" value="NusB_RsmB_TIM44"/>
</dbReference>
<keyword evidence="4 6" id="KW-0805">Transcription regulation</keyword>
<gene>
    <name evidence="6" type="primary">nusB</name>
    <name evidence="8" type="ORF">MEI_01459</name>
</gene>
<evidence type="ECO:0000256" key="4">
    <source>
        <dbReference type="ARBA" id="ARBA00023015"/>
    </source>
</evidence>
<reference evidence="8 9" key="1">
    <citation type="submission" date="2012-03" db="EMBL/GenBank/DDBJ databases">
        <title>The Genome Sequence of Bartonella vinsonii subsp. arupensis str. Pm136co.</title>
        <authorList>
            <consortium name="The Broad Institute Genome Sequencing Platform"/>
            <consortium name="The Broad Institute Genome Sequencing Center for Infectious Disease"/>
            <person name="Feldgarden M."/>
            <person name="Kirby J."/>
            <person name="Kosoy M."/>
            <person name="Birtles R."/>
            <person name="Probert W.S."/>
            <person name="Chiaraviglio L."/>
            <person name="Young S.K."/>
            <person name="Zeng Q."/>
            <person name="Gargeya S."/>
            <person name="Fitzgerald M."/>
            <person name="Haas B."/>
            <person name="Abouelleil A."/>
            <person name="Alvarado L."/>
            <person name="Arachchi H.M."/>
            <person name="Berlin A."/>
            <person name="Chapman S.B."/>
            <person name="Gearin G."/>
            <person name="Goldberg J."/>
            <person name="Griggs A."/>
            <person name="Gujja S."/>
            <person name="Hansen M."/>
            <person name="Heiman D."/>
            <person name="Howarth C."/>
            <person name="Larimer J."/>
            <person name="Lui A."/>
            <person name="MacDonald P.J.P."/>
            <person name="McCowen C."/>
            <person name="Montmayeur A."/>
            <person name="Murphy C."/>
            <person name="Neiman D."/>
            <person name="Pearson M."/>
            <person name="Priest M."/>
            <person name="Roberts A."/>
            <person name="Saif S."/>
            <person name="Shea T."/>
            <person name="Sisk P."/>
            <person name="Stolte C."/>
            <person name="Sykes S."/>
            <person name="Wortman J."/>
            <person name="Nusbaum C."/>
            <person name="Birren B."/>
        </authorList>
    </citation>
    <scope>NUCLEOTIDE SEQUENCE [LARGE SCALE GENOMIC DNA]</scope>
    <source>
        <strain evidence="8 9">Pm136co</strain>
    </source>
</reference>
<dbReference type="PANTHER" id="PTHR11078">
    <property type="entry name" value="N UTILIZATION SUBSTANCE PROTEIN B-RELATED"/>
    <property type="match status" value="1"/>
</dbReference>
<evidence type="ECO:0000256" key="3">
    <source>
        <dbReference type="ARBA" id="ARBA00022884"/>
    </source>
</evidence>
<keyword evidence="9" id="KW-1185">Reference proteome</keyword>
<feature type="domain" description="NusB/RsmB/TIM44" evidence="7">
    <location>
        <begin position="19"/>
        <end position="152"/>
    </location>
</feature>
<dbReference type="PANTHER" id="PTHR11078:SF3">
    <property type="entry name" value="ANTITERMINATION NUSB DOMAIN-CONTAINING PROTEIN"/>
    <property type="match status" value="1"/>
</dbReference>
<keyword evidence="5 6" id="KW-0804">Transcription</keyword>
<sequence length="156" mass="17490">MADIKGKHSLRSANKRGAARLAAVQALYQMDIVGSGVMETAAEYEAYRLGKNIDGDQYLDADFQWFLAIITGVVKNQKQLDPMLHQQLSTEWALSRLDSILRAILRAGLWELINRQDVPVAVVMNEYVDIAKAFFEGDEPKLVNAVLDNMAKKIRP</sequence>
<proteinExistence type="inferred from homology"/>
<dbReference type="EMBL" id="AIMH01000038">
    <property type="protein sequence ID" value="EJF96847.1"/>
    <property type="molecule type" value="Genomic_DNA"/>
</dbReference>
<keyword evidence="2 6" id="KW-0889">Transcription antitermination</keyword>
<dbReference type="InterPro" id="IPR011605">
    <property type="entry name" value="NusB_fam"/>
</dbReference>
<dbReference type="SUPFAM" id="SSF48013">
    <property type="entry name" value="NusB-like"/>
    <property type="match status" value="1"/>
</dbReference>
<dbReference type="InterPro" id="IPR035926">
    <property type="entry name" value="NusB-like_sf"/>
</dbReference>
<organism evidence="8 9">
    <name type="scientific">Bartonella vinsonii subsp. arupensis Pm136co</name>
    <dbReference type="NCBI Taxonomy" id="1094561"/>
    <lineage>
        <taxon>Bacteria</taxon>
        <taxon>Pseudomonadati</taxon>
        <taxon>Pseudomonadota</taxon>
        <taxon>Alphaproteobacteria</taxon>
        <taxon>Hyphomicrobiales</taxon>
        <taxon>Bartonellaceae</taxon>
        <taxon>Bartonella</taxon>
    </lineage>
</organism>
<dbReference type="RefSeq" id="WP_004863933.1">
    <property type="nucleotide sequence ID" value="NZ_JH725046.1"/>
</dbReference>